<dbReference type="eggNOG" id="COG1983">
    <property type="taxonomic scope" value="Bacteria"/>
</dbReference>
<proteinExistence type="predicted"/>
<keyword evidence="4" id="KW-1185">Reference proteome</keyword>
<sequence>MNNKLNKSSRDKVFQDVCGGIAEFFGISPLAVRLIFIVLPANVVIYLLLSYTMVDIGPSL</sequence>
<protein>
    <submittedName>
        <fullName evidence="3">Phage-shock protein</fullName>
    </submittedName>
</protein>
<feature type="transmembrane region" description="Helical" evidence="1">
    <location>
        <begin position="34"/>
        <end position="54"/>
    </location>
</feature>
<dbReference type="InterPro" id="IPR007168">
    <property type="entry name" value="Phageshock_PspC_N"/>
</dbReference>
<keyword evidence="1" id="KW-0472">Membrane</keyword>
<dbReference type="EMBL" id="AVPE01000007">
    <property type="protein sequence ID" value="KGX92119.1"/>
    <property type="molecule type" value="Genomic_DNA"/>
</dbReference>
<gene>
    <name evidence="3" type="ORF">N781_17580</name>
</gene>
<name>A0A0A5GJF6_9BACI</name>
<evidence type="ECO:0000259" key="2">
    <source>
        <dbReference type="Pfam" id="PF04024"/>
    </source>
</evidence>
<evidence type="ECO:0000313" key="3">
    <source>
        <dbReference type="EMBL" id="KGX92119.1"/>
    </source>
</evidence>
<dbReference type="OrthoDB" id="9815286at2"/>
<keyword evidence="1" id="KW-0812">Transmembrane</keyword>
<accession>A0A0A5GJF6</accession>
<organism evidence="3 4">
    <name type="scientific">Pontibacillus halophilus JSM 076056 = DSM 19796</name>
    <dbReference type="NCBI Taxonomy" id="1385510"/>
    <lineage>
        <taxon>Bacteria</taxon>
        <taxon>Bacillati</taxon>
        <taxon>Bacillota</taxon>
        <taxon>Bacilli</taxon>
        <taxon>Bacillales</taxon>
        <taxon>Bacillaceae</taxon>
        <taxon>Pontibacillus</taxon>
    </lineage>
</organism>
<dbReference type="Proteomes" id="UP000030528">
    <property type="component" value="Unassembled WGS sequence"/>
</dbReference>
<feature type="domain" description="Phage shock protein PspC N-terminal" evidence="2">
    <location>
        <begin position="4"/>
        <end position="52"/>
    </location>
</feature>
<dbReference type="Pfam" id="PF04024">
    <property type="entry name" value="PspC"/>
    <property type="match status" value="1"/>
</dbReference>
<evidence type="ECO:0000313" key="4">
    <source>
        <dbReference type="Proteomes" id="UP000030528"/>
    </source>
</evidence>
<dbReference type="AlphaFoldDB" id="A0A0A5GJF6"/>
<comment type="caution">
    <text evidence="3">The sequence shown here is derived from an EMBL/GenBank/DDBJ whole genome shotgun (WGS) entry which is preliminary data.</text>
</comment>
<reference evidence="3 4" key="1">
    <citation type="submission" date="2013-08" db="EMBL/GenBank/DDBJ databases">
        <authorList>
            <person name="Huang J."/>
            <person name="Wang G."/>
        </authorList>
    </citation>
    <scope>NUCLEOTIDE SEQUENCE [LARGE SCALE GENOMIC DNA]</scope>
    <source>
        <strain evidence="3 4">JSM 076056</strain>
    </source>
</reference>
<evidence type="ECO:0000256" key="1">
    <source>
        <dbReference type="SAM" id="Phobius"/>
    </source>
</evidence>
<dbReference type="STRING" id="1385510.GCA_000425205_00694"/>
<keyword evidence="1" id="KW-1133">Transmembrane helix</keyword>